<dbReference type="SUPFAM" id="SSF46955">
    <property type="entry name" value="Putative DNA-binding domain"/>
    <property type="match status" value="1"/>
</dbReference>
<dbReference type="RefSeq" id="WP_123397026.1">
    <property type="nucleotide sequence ID" value="NZ_CP039393.1"/>
</dbReference>
<keyword evidence="1" id="KW-0238">DNA-binding</keyword>
<evidence type="ECO:0000313" key="2">
    <source>
        <dbReference type="Proteomes" id="UP000297031"/>
    </source>
</evidence>
<keyword evidence="2" id="KW-1185">Reference proteome</keyword>
<dbReference type="InterPro" id="IPR009061">
    <property type="entry name" value="DNA-bd_dom_put_sf"/>
</dbReference>
<protein>
    <submittedName>
        <fullName evidence="1">DNA-binding protein</fullName>
    </submittedName>
</protein>
<dbReference type="GO" id="GO:0003677">
    <property type="term" value="F:DNA binding"/>
    <property type="evidence" value="ECO:0007669"/>
    <property type="project" value="UniProtKB-KW"/>
</dbReference>
<accession>A0A4P7VPG6</accession>
<reference evidence="1 2" key="1">
    <citation type="submission" date="2019-02" db="EMBL/GenBank/DDBJ databases">
        <title>Isolation and identification of novel species under the genus Muribaculum.</title>
        <authorList>
            <person name="Miyake S."/>
            <person name="Ding Y."/>
            <person name="Low A."/>
            <person name="Soh M."/>
            <person name="Seedorf H."/>
        </authorList>
    </citation>
    <scope>NUCLEOTIDE SEQUENCE [LARGE SCALE GENOMIC DNA]</scope>
    <source>
        <strain evidence="1 2">TLL-A4</strain>
    </source>
</reference>
<dbReference type="EMBL" id="CP039393">
    <property type="protein sequence ID" value="QCD34749.1"/>
    <property type="molecule type" value="Genomic_DNA"/>
</dbReference>
<organism evidence="1 2">
    <name type="scientific">Muribaculum gordoncarteri</name>
    <dbReference type="NCBI Taxonomy" id="2530390"/>
    <lineage>
        <taxon>Bacteria</taxon>
        <taxon>Pseudomonadati</taxon>
        <taxon>Bacteroidota</taxon>
        <taxon>Bacteroidia</taxon>
        <taxon>Bacteroidales</taxon>
        <taxon>Muribaculaceae</taxon>
        <taxon>Muribaculum</taxon>
    </lineage>
</organism>
<evidence type="ECO:0000313" key="1">
    <source>
        <dbReference type="EMBL" id="QCD34749.1"/>
    </source>
</evidence>
<dbReference type="AlphaFoldDB" id="A0A4P7VPG6"/>
<dbReference type="OrthoDB" id="1263240at2"/>
<proteinExistence type="predicted"/>
<dbReference type="KEGG" id="mgod:E7746_02080"/>
<sequence length="105" mass="11971">MAAEIISSILDGPKGVYLVVDATDMKAAFQEFLRITREAEDEQRAYDDELATVTREEACKIFNRSYSTLLRWEKDGYLVPVKIGKTPLYKMSDIKDVLNQKFGNS</sequence>
<name>A0A4P7VPG6_9BACT</name>
<gene>
    <name evidence="1" type="ORF">E7746_02080</name>
</gene>
<dbReference type="Proteomes" id="UP000297031">
    <property type="component" value="Chromosome"/>
</dbReference>